<comment type="caution">
    <text evidence="10">The sequence shown here is derived from an EMBL/GenBank/DDBJ whole genome shotgun (WGS) entry which is preliminary data.</text>
</comment>
<evidence type="ECO:0000259" key="9">
    <source>
        <dbReference type="PROSITE" id="PS50262"/>
    </source>
</evidence>
<evidence type="ECO:0000256" key="4">
    <source>
        <dbReference type="ARBA" id="ARBA00023040"/>
    </source>
</evidence>
<evidence type="ECO:0000256" key="8">
    <source>
        <dbReference type="SAM" id="Phobius"/>
    </source>
</evidence>
<feature type="domain" description="G-protein coupled receptors family 1 profile" evidence="9">
    <location>
        <begin position="31"/>
        <end position="279"/>
    </location>
</feature>
<feature type="transmembrane region" description="Helical" evidence="8">
    <location>
        <begin position="18"/>
        <end position="39"/>
    </location>
</feature>
<dbReference type="GO" id="GO:0004930">
    <property type="term" value="F:G protein-coupled receptor activity"/>
    <property type="evidence" value="ECO:0007669"/>
    <property type="project" value="UniProtKB-KW"/>
</dbReference>
<organism evidence="10 12">
    <name type="scientific">Adineta steineri</name>
    <dbReference type="NCBI Taxonomy" id="433720"/>
    <lineage>
        <taxon>Eukaryota</taxon>
        <taxon>Metazoa</taxon>
        <taxon>Spiralia</taxon>
        <taxon>Gnathifera</taxon>
        <taxon>Rotifera</taxon>
        <taxon>Eurotatoria</taxon>
        <taxon>Bdelloidea</taxon>
        <taxon>Adinetida</taxon>
        <taxon>Adinetidae</taxon>
        <taxon>Adineta</taxon>
    </lineage>
</organism>
<evidence type="ECO:0000256" key="1">
    <source>
        <dbReference type="ARBA" id="ARBA00004141"/>
    </source>
</evidence>
<keyword evidence="5 8" id="KW-0472">Membrane</keyword>
<comment type="subcellular location">
    <subcellularLocation>
        <location evidence="1">Membrane</location>
        <topology evidence="1">Multi-pass membrane protein</topology>
    </subcellularLocation>
</comment>
<evidence type="ECO:0000256" key="7">
    <source>
        <dbReference type="ARBA" id="ARBA00023224"/>
    </source>
</evidence>
<feature type="transmembrane region" description="Helical" evidence="8">
    <location>
        <begin position="218"/>
        <end position="239"/>
    </location>
</feature>
<protein>
    <recommendedName>
        <fullName evidence="9">G-protein coupled receptors family 1 profile domain-containing protein</fullName>
    </recommendedName>
</protein>
<dbReference type="Gene3D" id="1.20.1070.10">
    <property type="entry name" value="Rhodopsin 7-helix transmembrane proteins"/>
    <property type="match status" value="1"/>
</dbReference>
<feature type="transmembrane region" description="Helical" evidence="8">
    <location>
        <begin position="94"/>
        <end position="112"/>
    </location>
</feature>
<dbReference type="Proteomes" id="UP000663860">
    <property type="component" value="Unassembled WGS sequence"/>
</dbReference>
<dbReference type="AlphaFoldDB" id="A0A813Y419"/>
<reference evidence="10" key="1">
    <citation type="submission" date="2021-02" db="EMBL/GenBank/DDBJ databases">
        <authorList>
            <person name="Nowell W R."/>
        </authorList>
    </citation>
    <scope>NUCLEOTIDE SEQUENCE</scope>
</reference>
<keyword evidence="4" id="KW-0297">G-protein coupled receptor</keyword>
<evidence type="ECO:0000256" key="6">
    <source>
        <dbReference type="ARBA" id="ARBA00023170"/>
    </source>
</evidence>
<accession>A0A813Y419</accession>
<dbReference type="PROSITE" id="PS50262">
    <property type="entry name" value="G_PROTEIN_RECEP_F1_2"/>
    <property type="match status" value="1"/>
</dbReference>
<feature type="transmembrane region" description="Helical" evidence="8">
    <location>
        <begin position="133"/>
        <end position="152"/>
    </location>
</feature>
<feature type="transmembrane region" description="Helical" evidence="8">
    <location>
        <begin position="259"/>
        <end position="280"/>
    </location>
</feature>
<evidence type="ECO:0000313" key="11">
    <source>
        <dbReference type="EMBL" id="CAF3666176.1"/>
    </source>
</evidence>
<gene>
    <name evidence="10" type="ORF">IZO911_LOCUS10970</name>
    <name evidence="11" type="ORF">KXQ929_LOCUS8652</name>
</gene>
<keyword evidence="7" id="KW-0807">Transducer</keyword>
<proteinExistence type="predicted"/>
<evidence type="ECO:0000256" key="5">
    <source>
        <dbReference type="ARBA" id="ARBA00023136"/>
    </source>
</evidence>
<dbReference type="EMBL" id="CAJOBB010000380">
    <property type="protein sequence ID" value="CAF3666176.1"/>
    <property type="molecule type" value="Genomic_DNA"/>
</dbReference>
<dbReference type="EMBL" id="CAJNOE010000081">
    <property type="protein sequence ID" value="CAF0876911.1"/>
    <property type="molecule type" value="Genomic_DNA"/>
</dbReference>
<keyword evidence="2 8" id="KW-0812">Transmembrane</keyword>
<evidence type="ECO:0000313" key="12">
    <source>
        <dbReference type="Proteomes" id="UP000663860"/>
    </source>
</evidence>
<evidence type="ECO:0000256" key="2">
    <source>
        <dbReference type="ARBA" id="ARBA00022692"/>
    </source>
</evidence>
<dbReference type="GO" id="GO:0005886">
    <property type="term" value="C:plasma membrane"/>
    <property type="evidence" value="ECO:0007669"/>
    <property type="project" value="TreeGrafter"/>
</dbReference>
<evidence type="ECO:0000256" key="3">
    <source>
        <dbReference type="ARBA" id="ARBA00022989"/>
    </source>
</evidence>
<dbReference type="SUPFAM" id="SSF81321">
    <property type="entry name" value="Family A G protein-coupled receptor-like"/>
    <property type="match status" value="1"/>
</dbReference>
<dbReference type="PANTHER" id="PTHR24243:SF230">
    <property type="entry name" value="G-PROTEIN COUPLED RECEPTORS FAMILY 1 PROFILE DOMAIN-CONTAINING PROTEIN"/>
    <property type="match status" value="1"/>
</dbReference>
<feature type="transmembrane region" description="Helical" evidence="8">
    <location>
        <begin position="51"/>
        <end position="74"/>
    </location>
</feature>
<dbReference type="Proteomes" id="UP000663868">
    <property type="component" value="Unassembled WGS sequence"/>
</dbReference>
<evidence type="ECO:0000313" key="10">
    <source>
        <dbReference type="EMBL" id="CAF0876911.1"/>
    </source>
</evidence>
<keyword evidence="6" id="KW-0675">Receptor</keyword>
<dbReference type="PANTHER" id="PTHR24243">
    <property type="entry name" value="G-PROTEIN COUPLED RECEPTOR"/>
    <property type="match status" value="1"/>
</dbReference>
<feature type="transmembrane region" description="Helical" evidence="8">
    <location>
        <begin position="172"/>
        <end position="197"/>
    </location>
</feature>
<sequence length="341" mass="39088">MSSPYILQINFIIEQMNIYVALVIFITGIIGGLLNIIIFTSLKTFRRTSCGFYLIVTSIFNVGQTLSALSTRILDSGFSIDLTNVSWSCKIRTFLAQSCVLLSLTSMSLVTIDQFISMTRYKHFSNLRLAHRYIIISCCIWCFHGIFVFLYWDAPNGRCTSLISLGYEKYLSYFYLPVLLGCLPIFIMITFSLLAFIKIRTLASRQINIVRLSRDRQLTAMALSQVAFTVFVSLPYTIFNIYELNTVTTNQDEYARLQLIGTVTVLLYYENFASSFYIFCCVSKRFRKQFIYVIFKIHLNWLRKLSNNLKSNQIAPSMELSIDGQIGKANVTIHDVSVQTS</sequence>
<keyword evidence="3 8" id="KW-1133">Transmembrane helix</keyword>
<dbReference type="InterPro" id="IPR017452">
    <property type="entry name" value="GPCR_Rhodpsn_7TM"/>
</dbReference>
<name>A0A813Y419_9BILA</name>